<dbReference type="AlphaFoldDB" id="A0ABC9DQS9"/>
<feature type="compositionally biased region" description="Polar residues" evidence="4">
    <location>
        <begin position="314"/>
        <end position="327"/>
    </location>
</feature>
<dbReference type="EMBL" id="OZ075144">
    <property type="protein sequence ID" value="CAL5043893.1"/>
    <property type="molecule type" value="Genomic_DNA"/>
</dbReference>
<evidence type="ECO:0000259" key="5">
    <source>
        <dbReference type="PROSITE" id="PS50600"/>
    </source>
</evidence>
<feature type="compositionally biased region" description="Basic and acidic residues" evidence="4">
    <location>
        <begin position="21"/>
        <end position="30"/>
    </location>
</feature>
<comment type="similarity">
    <text evidence="1">Belongs to the peptidase C48 family.</text>
</comment>
<dbReference type="Gene3D" id="3.40.395.10">
    <property type="entry name" value="Adenoviral Proteinase, Chain A"/>
    <property type="match status" value="1"/>
</dbReference>
<evidence type="ECO:0000256" key="2">
    <source>
        <dbReference type="ARBA" id="ARBA00022670"/>
    </source>
</evidence>
<evidence type="ECO:0000256" key="1">
    <source>
        <dbReference type="ARBA" id="ARBA00005234"/>
    </source>
</evidence>
<proteinExistence type="inferred from homology"/>
<sequence>MESSEPLPIDPEDVQQGSPRDTSDRRKDTGQRLVHRMPNNPKIIAFESTQHRFEVPLRPELWSSSATSGAPVSHQELQPSPHVTGKSNVSGDSTGDFMDVPDRGRTKSVRRKSNMPDRHNKDSVHVGAPRRMKKVQSSLRSSKQKNGATDRSRRLTDYFYSKGGTEVPHRPNCGASRSHIPNVSPNPADGMLNVQSGIPQLHIPRMRDLLSTQLGFLSGRPLQAFLQMFDQFDLTLSENTRAIQASLCNIVRAPFHLAEQCRPVIDEIIAAQRSTDPNIVGEPSSRNNRIDEDDTANAFNATEHGHHTNDVNRDNNSQNILPTDHVQSPSSSHNGPTSSHDMGRLNTLFDAISDEEDASSPPHIPNPSPGNPVAMPRINQPHVSIDESTPEAYLASPNIPVPKVRPAGKRVTRKPDRFCSPFKYGVMSRPPPNADVTLNLLAYLCDENSILRSTPVIQFGTTPLSGAIVAQSFADSALVVDPIFMNGFVKCLSYDDYYIRPECHGYRILLDADVSATLNVEWDQRYSSAPKYNESDALAAIGRCLPFTNLKKAKLILLPVLHRHHWSVYCINLGQSRIDVLDSMEYESHGDNDWDSYHSHMGKTIMQRLSDALSKAAPRKFASFRNWRHVKVNVPVHKSHYDSAFFAMKFLEFYDGDGHGSLKADIATDRPKEQRAEMLYYLTFHSENKLHPLPEAHQFRISDHHPFFY</sequence>
<gene>
    <name evidence="6" type="ORF">URODEC1_LOCUS87982</name>
</gene>
<dbReference type="GO" id="GO:0006508">
    <property type="term" value="P:proteolysis"/>
    <property type="evidence" value="ECO:0007669"/>
    <property type="project" value="UniProtKB-KW"/>
</dbReference>
<keyword evidence="2" id="KW-0645">Protease</keyword>
<feature type="compositionally biased region" description="Polar residues" evidence="4">
    <location>
        <begin position="63"/>
        <end position="78"/>
    </location>
</feature>
<keyword evidence="3" id="KW-0378">Hydrolase</keyword>
<feature type="compositionally biased region" description="Basic and acidic residues" evidence="4">
    <location>
        <begin position="114"/>
        <end position="124"/>
    </location>
</feature>
<evidence type="ECO:0000256" key="4">
    <source>
        <dbReference type="SAM" id="MobiDB-lite"/>
    </source>
</evidence>
<dbReference type="InterPro" id="IPR038765">
    <property type="entry name" value="Papain-like_cys_pep_sf"/>
</dbReference>
<protein>
    <recommendedName>
        <fullName evidence="5">Ubiquitin-like protease family profile domain-containing protein</fullName>
    </recommendedName>
</protein>
<keyword evidence="7" id="KW-1185">Reference proteome</keyword>
<feature type="compositionally biased region" description="Basic and acidic residues" evidence="4">
    <location>
        <begin position="303"/>
        <end position="313"/>
    </location>
</feature>
<evidence type="ECO:0000256" key="3">
    <source>
        <dbReference type="ARBA" id="ARBA00022801"/>
    </source>
</evidence>
<dbReference type="PROSITE" id="PS50600">
    <property type="entry name" value="ULP_PROTEASE"/>
    <property type="match status" value="1"/>
</dbReference>
<dbReference type="GO" id="GO:0008233">
    <property type="term" value="F:peptidase activity"/>
    <property type="evidence" value="ECO:0007669"/>
    <property type="project" value="UniProtKB-KW"/>
</dbReference>
<feature type="domain" description="Ubiquitin-like protease family profile" evidence="5">
    <location>
        <begin position="434"/>
        <end position="654"/>
    </location>
</feature>
<reference evidence="6" key="1">
    <citation type="submission" date="2024-10" db="EMBL/GenBank/DDBJ databases">
        <authorList>
            <person name="Ryan C."/>
        </authorList>
    </citation>
    <scope>NUCLEOTIDE SEQUENCE [LARGE SCALE GENOMIC DNA]</scope>
</reference>
<dbReference type="Pfam" id="PF02902">
    <property type="entry name" value="Peptidase_C48"/>
    <property type="match status" value="1"/>
</dbReference>
<dbReference type="SUPFAM" id="SSF54001">
    <property type="entry name" value="Cysteine proteinases"/>
    <property type="match status" value="1"/>
</dbReference>
<organism evidence="6 7">
    <name type="scientific">Urochloa decumbens</name>
    <dbReference type="NCBI Taxonomy" id="240449"/>
    <lineage>
        <taxon>Eukaryota</taxon>
        <taxon>Viridiplantae</taxon>
        <taxon>Streptophyta</taxon>
        <taxon>Embryophyta</taxon>
        <taxon>Tracheophyta</taxon>
        <taxon>Spermatophyta</taxon>
        <taxon>Magnoliopsida</taxon>
        <taxon>Liliopsida</taxon>
        <taxon>Poales</taxon>
        <taxon>Poaceae</taxon>
        <taxon>PACMAD clade</taxon>
        <taxon>Panicoideae</taxon>
        <taxon>Panicodae</taxon>
        <taxon>Paniceae</taxon>
        <taxon>Melinidinae</taxon>
        <taxon>Urochloa</taxon>
    </lineage>
</organism>
<feature type="region of interest" description="Disordered" evidence="4">
    <location>
        <begin position="1"/>
        <end position="41"/>
    </location>
</feature>
<feature type="region of interest" description="Disordered" evidence="4">
    <location>
        <begin position="63"/>
        <end position="154"/>
    </location>
</feature>
<dbReference type="Proteomes" id="UP001497457">
    <property type="component" value="Chromosome 34rd"/>
</dbReference>
<feature type="compositionally biased region" description="Low complexity" evidence="4">
    <location>
        <begin position="328"/>
        <end position="340"/>
    </location>
</feature>
<name>A0ABC9DQS9_9POAL</name>
<evidence type="ECO:0000313" key="6">
    <source>
        <dbReference type="EMBL" id="CAL5043893.1"/>
    </source>
</evidence>
<dbReference type="InterPro" id="IPR003653">
    <property type="entry name" value="Peptidase_C48_C"/>
</dbReference>
<accession>A0ABC9DQS9</accession>
<evidence type="ECO:0000313" key="7">
    <source>
        <dbReference type="Proteomes" id="UP001497457"/>
    </source>
</evidence>
<feature type="compositionally biased region" description="Polar residues" evidence="4">
    <location>
        <begin position="135"/>
        <end position="147"/>
    </location>
</feature>
<feature type="region of interest" description="Disordered" evidence="4">
    <location>
        <begin position="300"/>
        <end position="410"/>
    </location>
</feature>